<protein>
    <submittedName>
        <fullName evidence="1">Uncharacterized protein</fullName>
    </submittedName>
</protein>
<organism evidence="1 2">
    <name type="scientific">Lepraria finkii</name>
    <dbReference type="NCBI Taxonomy" id="1340010"/>
    <lineage>
        <taxon>Eukaryota</taxon>
        <taxon>Fungi</taxon>
        <taxon>Dikarya</taxon>
        <taxon>Ascomycota</taxon>
        <taxon>Pezizomycotina</taxon>
        <taxon>Lecanoromycetes</taxon>
        <taxon>OSLEUM clade</taxon>
        <taxon>Lecanoromycetidae</taxon>
        <taxon>Lecanorales</taxon>
        <taxon>Lecanorineae</taxon>
        <taxon>Stereocaulaceae</taxon>
        <taxon>Lepraria</taxon>
    </lineage>
</organism>
<accession>A0ABR4AXS0</accession>
<reference evidence="1 2" key="1">
    <citation type="submission" date="2024-09" db="EMBL/GenBank/DDBJ databases">
        <title>Rethinking Asexuality: The Enigmatic Case of Functional Sexual Genes in Lepraria (Stereocaulaceae).</title>
        <authorList>
            <person name="Doellman M."/>
            <person name="Sun Y."/>
            <person name="Barcenas-Pena A."/>
            <person name="Lumbsch H.T."/>
            <person name="Grewe F."/>
        </authorList>
    </citation>
    <scope>NUCLEOTIDE SEQUENCE [LARGE SCALE GENOMIC DNA]</scope>
    <source>
        <strain evidence="1 2">Grewe 0041</strain>
    </source>
</reference>
<proteinExistence type="predicted"/>
<keyword evidence="2" id="KW-1185">Reference proteome</keyword>
<dbReference type="Proteomes" id="UP001590951">
    <property type="component" value="Unassembled WGS sequence"/>
</dbReference>
<gene>
    <name evidence="1" type="ORF">ABVK25_009291</name>
</gene>
<sequence>MARIVCAPKALREPELEVSSIYSCSISKVINGLLAIYQELTQSETQPMFRCHYSDGVSPQLTWNLSDPHSSRIHDSTSNTFYPHYETGTVTYKSINNFKKEISRLGLNLAPSLTSNSVVLDNACIPGFVAAEIESLLSAGARPKIHALDFVPTMIMTRKQKAEAKG</sequence>
<evidence type="ECO:0000313" key="1">
    <source>
        <dbReference type="EMBL" id="KAL2050457.1"/>
    </source>
</evidence>
<dbReference type="EMBL" id="JBHFEH010000047">
    <property type="protein sequence ID" value="KAL2050457.1"/>
    <property type="molecule type" value="Genomic_DNA"/>
</dbReference>
<name>A0ABR4AXS0_9LECA</name>
<comment type="caution">
    <text evidence="1">The sequence shown here is derived from an EMBL/GenBank/DDBJ whole genome shotgun (WGS) entry which is preliminary data.</text>
</comment>
<evidence type="ECO:0000313" key="2">
    <source>
        <dbReference type="Proteomes" id="UP001590951"/>
    </source>
</evidence>